<keyword evidence="1" id="KW-1133">Transmembrane helix</keyword>
<feature type="transmembrane region" description="Helical" evidence="1">
    <location>
        <begin position="439"/>
        <end position="470"/>
    </location>
</feature>
<feature type="transmembrane region" description="Helical" evidence="1">
    <location>
        <begin position="280"/>
        <end position="302"/>
    </location>
</feature>
<protein>
    <recommendedName>
        <fullName evidence="4">Coiled-coil protein</fullName>
    </recommendedName>
</protein>
<comment type="caution">
    <text evidence="2">The sequence shown here is derived from an EMBL/GenBank/DDBJ whole genome shotgun (WGS) entry which is preliminary data.</text>
</comment>
<accession>A0A3A5L5P9</accession>
<dbReference type="EMBL" id="QZWB01000003">
    <property type="protein sequence ID" value="RJT48205.1"/>
    <property type="molecule type" value="Genomic_DNA"/>
</dbReference>
<name>A0A3A5L5P9_9GAMM</name>
<sequence>MSRIGLIRQGFFNPSLKASHPPPFSFIDDFNLNQLRFEFSSLYSLFIANQSLMKNHQEVVFYLDYLSQMLMDYYTVDYVADELEKIRLKKQTITRFIQDDFVLEKTPEDPEIRGDQSPLSPWLTLKKTTVSVGKTVKSSARVRSYVARLIAARSYWNTSRSLANQVIRLAVASGVSAEFMRFNQALGVYCGVSEVMQVLDQMQGVLRVSSVALNGLRLLINTSTFLKHLIHAASNDNLSLKKVFLQEIEKRIYTLMDDSMWTSVNFINNYRELVNLSAPAAARLSLIFLGMDAVMLLVSWLIEMKNYCQRLQELKSKKKEEITAWEAALIHRQINLLADEWQVQCDYHVFNLVAAILLCTVFAMTLLTVNPVLLGALALLSMVGNAMYNSANEFKQYRQAASRVTREKSNRLSGLKGIQPLPELTARQDEAFAVFLDSFLFNVVFTASLIAAAAVSLPLAGMMVLCYAGYKFTQACGEKTSQAESAVSPECVYRLSMDFH</sequence>
<evidence type="ECO:0000256" key="1">
    <source>
        <dbReference type="SAM" id="Phobius"/>
    </source>
</evidence>
<dbReference type="AlphaFoldDB" id="A0A3A5L5P9"/>
<feature type="transmembrane region" description="Helical" evidence="1">
    <location>
        <begin position="352"/>
        <end position="380"/>
    </location>
</feature>
<dbReference type="Proteomes" id="UP000270757">
    <property type="component" value="Unassembled WGS sequence"/>
</dbReference>
<evidence type="ECO:0000313" key="3">
    <source>
        <dbReference type="Proteomes" id="UP000270757"/>
    </source>
</evidence>
<dbReference type="RefSeq" id="WP_115300634.1">
    <property type="nucleotide sequence ID" value="NZ_CAAAIR010000002.1"/>
</dbReference>
<proteinExistence type="predicted"/>
<keyword evidence="1" id="KW-0472">Membrane</keyword>
<evidence type="ECO:0008006" key="4">
    <source>
        <dbReference type="Google" id="ProtNLM"/>
    </source>
</evidence>
<reference evidence="2 3" key="1">
    <citation type="submission" date="2018-09" db="EMBL/GenBank/DDBJ databases">
        <title>Draft genome sequences of Legionella taurinensis isolated from water samples.</title>
        <authorList>
            <person name="Chakeri A."/>
            <person name="Allerberger F."/>
            <person name="Kundi M."/>
            <person name="Ruppitsch W."/>
            <person name="Schmid D."/>
        </authorList>
    </citation>
    <scope>NUCLEOTIDE SEQUENCE [LARGE SCALE GENOMIC DNA]</scope>
    <source>
        <strain evidence="2 3">4570-18-6</strain>
    </source>
</reference>
<organism evidence="2 3">
    <name type="scientific">Legionella taurinensis</name>
    <dbReference type="NCBI Taxonomy" id="70611"/>
    <lineage>
        <taxon>Bacteria</taxon>
        <taxon>Pseudomonadati</taxon>
        <taxon>Pseudomonadota</taxon>
        <taxon>Gammaproteobacteria</taxon>
        <taxon>Legionellales</taxon>
        <taxon>Legionellaceae</taxon>
        <taxon>Legionella</taxon>
    </lineage>
</organism>
<evidence type="ECO:0000313" key="2">
    <source>
        <dbReference type="EMBL" id="RJT48205.1"/>
    </source>
</evidence>
<keyword evidence="1" id="KW-0812">Transmembrane</keyword>
<dbReference type="GeneID" id="48947129"/>
<gene>
    <name evidence="2" type="ORF">D6J04_03660</name>
</gene>